<keyword evidence="6 11" id="KW-1133">Transmembrane helix</keyword>
<comment type="catalytic activity">
    <reaction evidence="10">
        <text>a ubiquinone + NADH + 5 H(+)(in) = a ubiquinol + NAD(+) + 4 H(+)(out)</text>
        <dbReference type="Rhea" id="RHEA:29091"/>
        <dbReference type="Rhea" id="RHEA-COMP:9565"/>
        <dbReference type="Rhea" id="RHEA-COMP:9566"/>
        <dbReference type="ChEBI" id="CHEBI:15378"/>
        <dbReference type="ChEBI" id="CHEBI:16389"/>
        <dbReference type="ChEBI" id="CHEBI:17976"/>
        <dbReference type="ChEBI" id="CHEBI:57540"/>
        <dbReference type="ChEBI" id="CHEBI:57945"/>
        <dbReference type="EC" id="7.1.1.2"/>
    </reaction>
</comment>
<accession>A0A3G3FWY4</accession>
<reference evidence="12" key="1">
    <citation type="journal article" date="2015" name="Mol. Biol. Evol.">
        <title>Soup to Tree: The Phylogeny of Beetles Inferred by Mitochondrial Metagenomics of a Bornean Rainforest Sample.</title>
        <authorList>
            <person name="Crampton-Platt A."/>
            <person name="Timmermans M.J."/>
            <person name="Gimmel M.L."/>
            <person name="Kutty S.N."/>
            <person name="Cockerill T.D."/>
            <person name="Vun Khen C."/>
            <person name="Vogler A.P."/>
        </authorList>
    </citation>
    <scope>NUCLEOTIDE SEQUENCE</scope>
</reference>
<evidence type="ECO:0000256" key="6">
    <source>
        <dbReference type="ARBA" id="ARBA00022989"/>
    </source>
</evidence>
<evidence type="ECO:0000256" key="5">
    <source>
        <dbReference type="ARBA" id="ARBA00022967"/>
    </source>
</evidence>
<evidence type="ECO:0000256" key="7">
    <source>
        <dbReference type="ARBA" id="ARBA00023027"/>
    </source>
</evidence>
<evidence type="ECO:0000256" key="11">
    <source>
        <dbReference type="SAM" id="Phobius"/>
    </source>
</evidence>
<dbReference type="Gene3D" id="1.10.287.3510">
    <property type="match status" value="1"/>
</dbReference>
<keyword evidence="12" id="KW-0496">Mitochondrion</keyword>
<comment type="subcellular location">
    <subcellularLocation>
        <location evidence="1">Membrane</location>
        <topology evidence="1">Multi-pass membrane protein</topology>
    </subcellularLocation>
</comment>
<evidence type="ECO:0000313" key="12">
    <source>
        <dbReference type="EMBL" id="AYQ18966.1"/>
    </source>
</evidence>
<evidence type="ECO:0000256" key="10">
    <source>
        <dbReference type="ARBA" id="ARBA00049551"/>
    </source>
</evidence>
<keyword evidence="4 11" id="KW-0812">Transmembrane</keyword>
<dbReference type="GO" id="GO:0008137">
    <property type="term" value="F:NADH dehydrogenase (ubiquinone) activity"/>
    <property type="evidence" value="ECO:0007669"/>
    <property type="project" value="UniProtKB-EC"/>
</dbReference>
<evidence type="ECO:0000256" key="8">
    <source>
        <dbReference type="ARBA" id="ARBA00023136"/>
    </source>
</evidence>
<dbReference type="Pfam" id="PF00420">
    <property type="entry name" value="Oxidored_q2"/>
    <property type="match status" value="1"/>
</dbReference>
<keyword evidence="7" id="KW-0520">NAD</keyword>
<evidence type="ECO:0000256" key="1">
    <source>
        <dbReference type="ARBA" id="ARBA00004141"/>
    </source>
</evidence>
<dbReference type="GO" id="GO:0016020">
    <property type="term" value="C:membrane"/>
    <property type="evidence" value="ECO:0007669"/>
    <property type="project" value="UniProtKB-SubCell"/>
</dbReference>
<organism evidence="12">
    <name type="scientific">Discolomatidae sp. 3 ACP-2013</name>
    <dbReference type="NCBI Taxonomy" id="1434486"/>
    <lineage>
        <taxon>Eukaryota</taxon>
        <taxon>Metazoa</taxon>
        <taxon>Ecdysozoa</taxon>
        <taxon>Arthropoda</taxon>
        <taxon>Hexapoda</taxon>
        <taxon>Insecta</taxon>
        <taxon>Pterygota</taxon>
        <taxon>Neoptera</taxon>
        <taxon>Endopterygota</taxon>
        <taxon>Coleoptera</taxon>
        <taxon>Polyphaga</taxon>
        <taxon>Cucujiformia</taxon>
        <taxon>Coccinelloidea</taxon>
        <taxon>Discolomatidae</taxon>
    </lineage>
</organism>
<protein>
    <recommendedName>
        <fullName evidence="3">NADH-ubiquinone oxidoreductase chain 4L</fullName>
    </recommendedName>
    <alternativeName>
        <fullName evidence="9">NADH dehydrogenase subunit 4L</fullName>
    </alternativeName>
</protein>
<keyword evidence="8 11" id="KW-0472">Membrane</keyword>
<dbReference type="AlphaFoldDB" id="A0A3G3FWY4"/>
<proteinExistence type="inferred from homology"/>
<evidence type="ECO:0000256" key="9">
    <source>
        <dbReference type="ARBA" id="ARBA00031586"/>
    </source>
</evidence>
<evidence type="ECO:0000256" key="2">
    <source>
        <dbReference type="ARBA" id="ARBA00010519"/>
    </source>
</evidence>
<feature type="transmembrane region" description="Helical" evidence="11">
    <location>
        <begin position="6"/>
        <end position="26"/>
    </location>
</feature>
<dbReference type="InterPro" id="IPR039428">
    <property type="entry name" value="NUOK/Mnh_C1-like"/>
</dbReference>
<feature type="transmembrane region" description="Helical" evidence="11">
    <location>
        <begin position="33"/>
        <end position="51"/>
    </location>
</feature>
<evidence type="ECO:0000256" key="4">
    <source>
        <dbReference type="ARBA" id="ARBA00022692"/>
    </source>
</evidence>
<dbReference type="EMBL" id="MH836600">
    <property type="protein sequence ID" value="AYQ18966.1"/>
    <property type="molecule type" value="Genomic_DNA"/>
</dbReference>
<name>A0A3G3FWY4_9CUCU</name>
<keyword evidence="5" id="KW-1278">Translocase</keyword>
<comment type="similarity">
    <text evidence="2">Belongs to the complex I subunit 4L family.</text>
</comment>
<geneLocation type="mitochondrion" evidence="12"/>
<evidence type="ECO:0000256" key="3">
    <source>
        <dbReference type="ARBA" id="ARBA00016612"/>
    </source>
</evidence>
<reference evidence="12" key="2">
    <citation type="submission" date="2018-09" db="EMBL/GenBank/DDBJ databases">
        <authorList>
            <person name="James G."/>
        </authorList>
    </citation>
    <scope>NUCLEOTIDE SEQUENCE</scope>
</reference>
<sequence>MMIYMLMFMFFFSILFFSLNHVHLLVSLMSIEFLMLTLFLSLCMYLNMNLMEFYFSMIYLTIMVCESVLGLSILVSMVRLSGNDYMKSFNLLW</sequence>
<feature type="transmembrane region" description="Helical" evidence="11">
    <location>
        <begin position="57"/>
        <end position="78"/>
    </location>
</feature>
<gene>
    <name evidence="12" type="primary">nad4l</name>
</gene>